<evidence type="ECO:0000313" key="2">
    <source>
        <dbReference type="EMBL" id="NRO35470.1"/>
    </source>
</evidence>
<protein>
    <submittedName>
        <fullName evidence="1">Uncharacterized protein</fullName>
    </submittedName>
</protein>
<evidence type="ECO:0000313" key="3">
    <source>
        <dbReference type="EMBL" id="SPB26639.1"/>
    </source>
</evidence>
<proteinExistence type="predicted"/>
<evidence type="ECO:0000313" key="4">
    <source>
        <dbReference type="Proteomes" id="UP000601587"/>
    </source>
</evidence>
<dbReference type="Proteomes" id="UP000601587">
    <property type="component" value="Unassembled WGS sequence"/>
</dbReference>
<dbReference type="EMBL" id="WCHB01000069">
    <property type="protein sequence ID" value="NRO35470.1"/>
    <property type="molecule type" value="Genomic_DNA"/>
</dbReference>
<dbReference type="Proteomes" id="UP000651333">
    <property type="component" value="Unassembled WGS sequence"/>
</dbReference>
<name>A0A2X0RVN0_LACHE</name>
<sequence>MSEEPLEKIITQQAATIQILLDCSKLNLITEFTFSGHKK</sequence>
<dbReference type="EMBL" id="OGTV01000100">
    <property type="protein sequence ID" value="SPB26639.1"/>
    <property type="molecule type" value="Genomic_DNA"/>
</dbReference>
<reference evidence="3" key="1">
    <citation type="submission" date="2018-01" db="EMBL/GenBank/DDBJ databases">
        <authorList>
            <person name="Gaut B.S."/>
            <person name="Morton B.R."/>
            <person name="Clegg M.T."/>
            <person name="Duvall M.R."/>
        </authorList>
    </citation>
    <scope>NUCLEOTIDE SEQUENCE</scope>
    <source>
        <strain evidence="3">Lactobacillus helveticus</strain>
    </source>
</reference>
<dbReference type="EMBL" id="WCGB01000065">
    <property type="protein sequence ID" value="NRN92379.1"/>
    <property type="molecule type" value="Genomic_DNA"/>
</dbReference>
<gene>
    <name evidence="3" type="ORF">BDKNPLJD_01977</name>
    <name evidence="2" type="ORF">IMAU30003_01720</name>
    <name evidence="1" type="ORF">IMAU50013_01945</name>
</gene>
<evidence type="ECO:0000313" key="1">
    <source>
        <dbReference type="EMBL" id="NRN92379.1"/>
    </source>
</evidence>
<dbReference type="AlphaFoldDB" id="A0A2X0RVN0"/>
<accession>A0A2X0RVN0</accession>
<organism evidence="1 4">
    <name type="scientific">Lactobacillus helveticus</name>
    <name type="common">Lactobacillus suntoryeus</name>
    <dbReference type="NCBI Taxonomy" id="1587"/>
    <lineage>
        <taxon>Bacteria</taxon>
        <taxon>Bacillati</taxon>
        <taxon>Bacillota</taxon>
        <taxon>Bacilli</taxon>
        <taxon>Lactobacillales</taxon>
        <taxon>Lactobacillaceae</taxon>
        <taxon>Lactobacillus</taxon>
    </lineage>
</organism>
<reference evidence="1" key="2">
    <citation type="submission" date="2019-09" db="EMBL/GenBank/DDBJ databases">
        <title>Comparative genomic analysis of Lactobacillus helveticus.</title>
        <authorList>
            <person name="Zhang H."/>
            <person name="Chen Y."/>
            <person name="Zhong Z."/>
        </authorList>
    </citation>
    <scope>NUCLEOTIDE SEQUENCE</scope>
    <source>
        <strain evidence="2">IMAU30003</strain>
        <strain evidence="1">IMAU50013</strain>
    </source>
</reference>